<protein>
    <submittedName>
        <fullName evidence="8">Uncharacterized protein</fullName>
    </submittedName>
</protein>
<evidence type="ECO:0000313" key="9">
    <source>
        <dbReference type="Proteomes" id="UP000834106"/>
    </source>
</evidence>
<keyword evidence="2" id="KW-0677">Repeat</keyword>
<keyword evidence="4" id="KW-0863">Zinc-finger</keyword>
<keyword evidence="4" id="KW-0862">Zinc</keyword>
<keyword evidence="3 5" id="KW-0539">Nucleus</keyword>
<dbReference type="PANTHER" id="PTHR31717:SF131">
    <property type="entry name" value="ZINC FINGER PROTEIN CONSTANS-LIKE 9"/>
    <property type="match status" value="1"/>
</dbReference>
<proteinExistence type="predicted"/>
<organism evidence="8 9">
    <name type="scientific">Fraxinus pennsylvanica</name>
    <dbReference type="NCBI Taxonomy" id="56036"/>
    <lineage>
        <taxon>Eukaryota</taxon>
        <taxon>Viridiplantae</taxon>
        <taxon>Streptophyta</taxon>
        <taxon>Embryophyta</taxon>
        <taxon>Tracheophyta</taxon>
        <taxon>Spermatophyta</taxon>
        <taxon>Magnoliopsida</taxon>
        <taxon>eudicotyledons</taxon>
        <taxon>Gunneridae</taxon>
        <taxon>Pentapetalae</taxon>
        <taxon>asterids</taxon>
        <taxon>lamiids</taxon>
        <taxon>Lamiales</taxon>
        <taxon>Oleaceae</taxon>
        <taxon>Oleeae</taxon>
        <taxon>Fraxinus</taxon>
    </lineage>
</organism>
<name>A0AAD2AE53_9LAMI</name>
<feature type="domain" description="CCT" evidence="7">
    <location>
        <begin position="381"/>
        <end position="423"/>
    </location>
</feature>
<sequence>MKSVETLCTFAFQHETVAGIFFESNILYPETNSTGSYDRSIVYCKSDAASLCLSCDRNVHSANALSHRHSRTLVCERCNSQPVSVRCIEERVSLCQSCDWIAHCGSHAHKRQEVNCYSGCPSAAELSVIWSFLLNLPTFSDSACEQETGSLIITGSRLQDCQRAEGDNNIQDSSIAVGENCLRNEDVDIATVSMESTMPSLNSKVNNGEQVIGSSNSFMHKAFLCGSKGSALCDDDGFYDDFNMDEGDLNIENYEEYFGADVNNTGKLFDNDGIDALFATKDLSCSNCHSASAAEVASVGGVNVEQPACSTAASVDSVKSCKKEPSFHFVSQTHSDFSIPGSNGEHTRDYQDCRATSSVLLVGEPPWHPPAPECSTPSSSRSDAVMRYKEKKAARKFEKRVRYASRKARADTRRRVKGRFIKAGDAYDYDPLSQNRSY</sequence>
<dbReference type="Pfam" id="PF06203">
    <property type="entry name" value="CCT"/>
    <property type="match status" value="1"/>
</dbReference>
<dbReference type="PANTHER" id="PTHR31717">
    <property type="entry name" value="ZINC FINGER PROTEIN CONSTANS-LIKE 10"/>
    <property type="match status" value="1"/>
</dbReference>
<reference evidence="8" key="1">
    <citation type="submission" date="2023-05" db="EMBL/GenBank/DDBJ databases">
        <authorList>
            <person name="Huff M."/>
        </authorList>
    </citation>
    <scope>NUCLEOTIDE SEQUENCE</scope>
</reference>
<dbReference type="GO" id="GO:0006355">
    <property type="term" value="P:regulation of DNA-templated transcription"/>
    <property type="evidence" value="ECO:0007669"/>
    <property type="project" value="UniProtKB-ARBA"/>
</dbReference>
<evidence type="ECO:0000256" key="5">
    <source>
        <dbReference type="PROSITE-ProRule" id="PRU00357"/>
    </source>
</evidence>
<evidence type="ECO:0000256" key="4">
    <source>
        <dbReference type="PROSITE-ProRule" id="PRU00024"/>
    </source>
</evidence>
<dbReference type="GO" id="GO:0005634">
    <property type="term" value="C:nucleus"/>
    <property type="evidence" value="ECO:0007669"/>
    <property type="project" value="UniProtKB-SubCell"/>
</dbReference>
<dbReference type="InterPro" id="IPR000315">
    <property type="entry name" value="Znf_B-box"/>
</dbReference>
<dbReference type="InterPro" id="IPR010402">
    <property type="entry name" value="CCT_domain"/>
</dbReference>
<evidence type="ECO:0000256" key="3">
    <source>
        <dbReference type="ARBA" id="ARBA00023242"/>
    </source>
</evidence>
<keyword evidence="9" id="KW-1185">Reference proteome</keyword>
<dbReference type="AlphaFoldDB" id="A0AAD2AE53"/>
<dbReference type="EMBL" id="OU503055">
    <property type="protein sequence ID" value="CAI9783630.1"/>
    <property type="molecule type" value="Genomic_DNA"/>
</dbReference>
<evidence type="ECO:0000313" key="8">
    <source>
        <dbReference type="EMBL" id="CAI9783630.1"/>
    </source>
</evidence>
<accession>A0AAD2AE53</accession>
<evidence type="ECO:0000256" key="1">
    <source>
        <dbReference type="ARBA" id="ARBA00004123"/>
    </source>
</evidence>
<dbReference type="Proteomes" id="UP000834106">
    <property type="component" value="Chromosome 20"/>
</dbReference>
<dbReference type="PROSITE" id="PS50119">
    <property type="entry name" value="ZF_BBOX"/>
    <property type="match status" value="1"/>
</dbReference>
<gene>
    <name evidence="8" type="ORF">FPE_LOCUS31151</name>
</gene>
<comment type="subcellular location">
    <subcellularLocation>
        <location evidence="1 5">Nucleus</location>
    </subcellularLocation>
</comment>
<keyword evidence="4" id="KW-0479">Metal-binding</keyword>
<evidence type="ECO:0000259" key="6">
    <source>
        <dbReference type="PROSITE" id="PS50119"/>
    </source>
</evidence>
<evidence type="ECO:0000259" key="7">
    <source>
        <dbReference type="PROSITE" id="PS51017"/>
    </source>
</evidence>
<dbReference type="GO" id="GO:0008270">
    <property type="term" value="F:zinc ion binding"/>
    <property type="evidence" value="ECO:0007669"/>
    <property type="project" value="UniProtKB-KW"/>
</dbReference>
<dbReference type="PROSITE" id="PS51017">
    <property type="entry name" value="CCT"/>
    <property type="match status" value="1"/>
</dbReference>
<evidence type="ECO:0000256" key="2">
    <source>
        <dbReference type="ARBA" id="ARBA00022737"/>
    </source>
</evidence>
<feature type="domain" description="B box-type" evidence="6">
    <location>
        <begin position="70"/>
        <end position="114"/>
    </location>
</feature>